<dbReference type="FunFam" id="3.30.559.30:FF:000003">
    <property type="entry name" value="Nonribosomal peptide synthase SidD"/>
    <property type="match status" value="2"/>
</dbReference>
<dbReference type="FunFam" id="1.10.1200.10:FF:000005">
    <property type="entry name" value="Nonribosomal peptide synthetase 1"/>
    <property type="match status" value="3"/>
</dbReference>
<evidence type="ECO:0000256" key="4">
    <source>
        <dbReference type="ARBA" id="ARBA00029454"/>
    </source>
</evidence>
<dbReference type="PROSITE" id="PS50075">
    <property type="entry name" value="CARRIER"/>
    <property type="match status" value="4"/>
</dbReference>
<dbReference type="InterPro" id="IPR020806">
    <property type="entry name" value="PKS_PP-bd"/>
</dbReference>
<evidence type="ECO:0000256" key="1">
    <source>
        <dbReference type="ARBA" id="ARBA00022450"/>
    </source>
</evidence>
<dbReference type="GO" id="GO:0043041">
    <property type="term" value="P:amino acid activation for nonribosomal peptide biosynthetic process"/>
    <property type="evidence" value="ECO:0007669"/>
    <property type="project" value="TreeGrafter"/>
</dbReference>
<dbReference type="SUPFAM" id="SSF47336">
    <property type="entry name" value="ACP-like"/>
    <property type="match status" value="4"/>
</dbReference>
<dbReference type="FunFam" id="3.30.559.30:FF:000002">
    <property type="entry name" value="Nonribosomal peptide synthase Pes1"/>
    <property type="match status" value="2"/>
</dbReference>
<dbReference type="InterPro" id="IPR010071">
    <property type="entry name" value="AA_adenyl_dom"/>
</dbReference>
<keyword evidence="2" id="KW-0597">Phosphoprotein</keyword>
<dbReference type="PROSITE" id="PS00455">
    <property type="entry name" value="AMP_BINDING"/>
    <property type="match status" value="2"/>
</dbReference>
<proteinExistence type="inferred from homology"/>
<dbReference type="InterPro" id="IPR042099">
    <property type="entry name" value="ANL_N_sf"/>
</dbReference>
<evidence type="ECO:0000256" key="5">
    <source>
        <dbReference type="SAM" id="MobiDB-lite"/>
    </source>
</evidence>
<dbReference type="Pfam" id="PF00668">
    <property type="entry name" value="Condensation"/>
    <property type="match status" value="6"/>
</dbReference>
<dbReference type="CDD" id="cd05918">
    <property type="entry name" value="A_NRPS_SidN3_like"/>
    <property type="match status" value="5"/>
</dbReference>
<comment type="caution">
    <text evidence="7">The sequence shown here is derived from an EMBL/GenBank/DDBJ whole genome shotgun (WGS) entry which is preliminary data.</text>
</comment>
<dbReference type="Proteomes" id="UP000469558">
    <property type="component" value="Unassembled WGS sequence"/>
</dbReference>
<feature type="domain" description="Carrier" evidence="6">
    <location>
        <begin position="579"/>
        <end position="655"/>
    </location>
</feature>
<dbReference type="InterPro" id="IPR045851">
    <property type="entry name" value="AMP-bd_C_sf"/>
</dbReference>
<organism evidence="7 8">
    <name type="scientific">Lachnellula suecica</name>
    <dbReference type="NCBI Taxonomy" id="602035"/>
    <lineage>
        <taxon>Eukaryota</taxon>
        <taxon>Fungi</taxon>
        <taxon>Dikarya</taxon>
        <taxon>Ascomycota</taxon>
        <taxon>Pezizomycotina</taxon>
        <taxon>Leotiomycetes</taxon>
        <taxon>Helotiales</taxon>
        <taxon>Lachnaceae</taxon>
        <taxon>Lachnellula</taxon>
    </lineage>
</organism>
<evidence type="ECO:0000256" key="2">
    <source>
        <dbReference type="ARBA" id="ARBA00022553"/>
    </source>
</evidence>
<dbReference type="NCBIfam" id="TIGR01733">
    <property type="entry name" value="AA-adenyl-dom"/>
    <property type="match status" value="5"/>
</dbReference>
<dbReference type="GO" id="GO:0044550">
    <property type="term" value="P:secondary metabolite biosynthetic process"/>
    <property type="evidence" value="ECO:0007669"/>
    <property type="project" value="TreeGrafter"/>
</dbReference>
<keyword evidence="1" id="KW-0596">Phosphopantetheine</keyword>
<dbReference type="FunFam" id="3.30.300.30:FF:000015">
    <property type="entry name" value="Nonribosomal peptide synthase SidD"/>
    <property type="match status" value="4"/>
</dbReference>
<evidence type="ECO:0000313" key="7">
    <source>
        <dbReference type="EMBL" id="TVY84983.1"/>
    </source>
</evidence>
<dbReference type="GO" id="GO:0005737">
    <property type="term" value="C:cytoplasm"/>
    <property type="evidence" value="ECO:0007669"/>
    <property type="project" value="TreeGrafter"/>
</dbReference>
<dbReference type="FunFam" id="3.30.559.10:FF:000016">
    <property type="entry name" value="Nonribosomal peptide synthase Pes1"/>
    <property type="match status" value="2"/>
</dbReference>
<dbReference type="Gene3D" id="3.30.300.30">
    <property type="match status" value="4"/>
</dbReference>
<accession>A0A8T9CQP2</accession>
<name>A0A8T9CQP2_9HELO</name>
<dbReference type="Gene3D" id="1.10.1200.10">
    <property type="entry name" value="ACP-like"/>
    <property type="match status" value="4"/>
</dbReference>
<evidence type="ECO:0000313" key="8">
    <source>
        <dbReference type="Proteomes" id="UP000469558"/>
    </source>
</evidence>
<dbReference type="FunFam" id="3.40.50.12780:FF:000014">
    <property type="entry name" value="Nonribosomal peptide synthetase 1"/>
    <property type="match status" value="5"/>
</dbReference>
<dbReference type="InterPro" id="IPR036736">
    <property type="entry name" value="ACP-like_sf"/>
</dbReference>
<reference evidence="7 8" key="1">
    <citation type="submission" date="2018-05" db="EMBL/GenBank/DDBJ databases">
        <title>Genome sequencing and assembly of the regulated plant pathogen Lachnellula willkommii and related sister species for the development of diagnostic species identification markers.</title>
        <authorList>
            <person name="Giroux E."/>
            <person name="Bilodeau G."/>
        </authorList>
    </citation>
    <scope>NUCLEOTIDE SEQUENCE [LARGE SCALE GENOMIC DNA]</scope>
    <source>
        <strain evidence="7 8">CBS 268.59</strain>
    </source>
</reference>
<comment type="similarity">
    <text evidence="4">Belongs to the NRP synthetase family.</text>
</comment>
<dbReference type="SUPFAM" id="SSF56801">
    <property type="entry name" value="Acetyl-CoA synthetase-like"/>
    <property type="match status" value="5"/>
</dbReference>
<dbReference type="OrthoDB" id="416786at2759"/>
<dbReference type="SUPFAM" id="SSF52777">
    <property type="entry name" value="CoA-dependent acyltransferases"/>
    <property type="match status" value="12"/>
</dbReference>
<evidence type="ECO:0000256" key="3">
    <source>
        <dbReference type="ARBA" id="ARBA00022598"/>
    </source>
</evidence>
<dbReference type="Gene3D" id="3.30.559.30">
    <property type="entry name" value="Nonribosomal peptide synthetase, condensation domain"/>
    <property type="match status" value="6"/>
</dbReference>
<keyword evidence="3" id="KW-0436">Ligase</keyword>
<sequence>MKSNAKEGFESQRCNSKPPPSVDICIQDLIHKQCISQPEAPAVDAWNGQLTYAELDTLSSSFGAHLANHGVGPEVFVPLCVERSSWVPVAMCAILKAGGAFVLLDSSHPFQRMKEVCSSVKSMMIVTSKANAAKVTQLGLHVILIDDMATWSKEKTALKSKVKPSNAAYAMFTSGTTGKPKGAVLEHRSYSTSALAHSSATNMHSGSRVLHFASYAFDGAIIEILTTLIVGGCVCIPKEVDRNHDLAGASRKLRVTWAILTPSLTRVLEVHGFPTLKTLVFGGEAVQVEDIEKWSSYVELFQGYGPTECAVVTMVRKHEVGDVDIDATNLGRGVGVSCWVVNPDDHNQLCPAGMTGELLLDGPSVGRGYINDPVRTAATFISAPAWHKEIWPDATAMLYKTGDLVKYSDKDGSIRYVSRKDTQVKMNGQRMELGEVETHVRRLFDGIRNVVVELVTLTDQPSSKVLIAFILADSQTEPNGKDMEDSESSKSGGSSTESGQEWILSPSEHFQANTQFVRTKLQNLVPGYMVPMVFLPLRSMPLMPSGKSDRRQLRFLAAQLTRQELEEYKGAEASSTKEQPSTHMERVIQRLWAEVLQISIKAIGRHDSFLRTGGDSMAAIKLAGVARRQGLTLTVGNIYNHETLAEMAAATSNQVLDSADVVPFSLLSEPDGRNAMCTLATRQCQLRKPDEIEDVYPCTPLQEGLMALTAKRPGAYTVAVEYELPADLDASRFQKAWDEVANANPVLRTRIIQAGSGSMYQVVVSGSLPWEYFHGQGPDRTKWQDWKLGGRLARFYMSQPETSTELSRFIIVLHHALTDGWAVPLLLQQVEAAYKGKSLARRPFNAFIKYISQNREQNEAFWRTQFAGLNVAVFPAVPSRGYVPNPTTKLRCMLRSHSSAGVFTIANKMKLAWAILVSLYTESPDVVFGAISTGRGAPVLGVEEMTAPTIAAIPVRLRLNFDSTITEALSHVQETFIATIPFEQSGLQHIKRMSPEAEAACLFQSLLVIQPGEGSLPSMFTNSRDLSELNAFSTYGITLICQPSGNSTEVEATFDPELVGDVQMGRILHQLQHIFQQLTSAQSDLLLRDIDRISSQEWSELTLWNGDITAPVYSCAHELIQKQCKTQPNAPAVCAWDGEFTYSELDELSSDLAVYLIDQGVGPGVFVPLCFEKSRWTTVAMQAVSKAGGAFILLDASHPAIRLQGICEDAKAPFVISSETNATLAGSIAQRSIILGDHNIPPSRHQNASSPVLPNFNPENPLYAVFTSGSTGKPKGAVISHISWCTSAEANRIGLFLDNSSRVFQFASYAFDISIADNLLTLVAGGCICVASEEDRQGNMVDSINTLGANWACITPSVARIIAPKKVPALKTLVLCGEPIVAEDILLWSPHTTHLLNLYGPAECAILSALNRDVRDPKDPNNVGKPTSAVGWIVDANENLAPIGTIGELLVESPIVGYGYLNDPEITASSFIPAEKYPTWLARFRPEGVDRLYRTGDLVQYTANGSFRYIGRKDTQMKLRGQRIELSEVEHQLRRCFPGIKTAIAEVVVPTAKGSRPILMAFIELEPEVLRITDERFNAKTAQALEELESSLPKYMVPTVFIPLNSVPLSKSGKVDRKLLRSLGAEHSSEQKNATTSPVHAKKLPSTDVQRHLLGLFAEVIKISADEIGMDSNFFRLGGDSIVGMNLVARGRDEGLLFTVADIFENPTIVSLAEKAKRHAASSDTETSPFALIKDGPDLAEVIECVISQCQVEKEQIEDVYPCTPLQEGLMALAIKMPGMYIARFSYMIPENIDLERFKRAWSAVCTANPILRTRMIQSTKCGTLQAILSQPPHWETYNSASEERNHAETRAMDLGQPLMHLALIQSPKKGYQFIWTIHHALYDGWSLPLLWTQVKEAYEHQILKAQPFNRFIQYLTNVDGGDEFWTSQLSNLQAAVFPPLAHSDYTPNPSHSFTHTIAGLPGRNEEYTISSVLQLAWAVVLAHYTDSDDIVFGLTVNGRTVPMAGISKVTGPTIATVPLRVRLSQENTIKATLSDLQRQGTKMIPFLQHGLQNIRKLSADAAKACEFQTQLVIQPSGILEEETQGWLRKAEEEEQIQGYEDFASYAFAMFCHINDDSSDIQITVTFDSSVLQDGGARRLVEQFETVASQLLAKPREAIRNIQVASAQDLTQLAGWNGQVPSATQETLHNLILYQTNHQPESEAVCAWDGNLTYRDLDDYSGRLAQHLVNMGIPNESRVAVCLEKSRWSIVSLLAVLRASATCVLMDAGHPRQRIQQIMKKSEPQLLLASQANGGVVQGLGEKVVLTGEKFILSLPLLSSILPRVLPSQAAFILFTSGSTGTPKGVIMEHVNLATSILAHSEALSLSSSARSLHFASYAFDISIYEVFSTLVCGGAVCIPSEHDRMNNLARTISQLKVNWAFLTPSTLSLFDPEHVPSLKILALGGEAVTREVVDKWASKLTLINAYGPAEGTCCTAGTISPKGWRTGTIGKMLGSVAWITSPSDSSKLAAIGSVGELIIEGPVVTKGYLNEPEKTTAAYMNKPAWLQRFRVKGVSSRLYKTGDLVQYNQDGTLRYIGRKDTQVKVRGQRIELEEVDYHVRNCFPTTAEVITEIAVPKPDGSPPMLVACIWLNKETSVPSDTPASDEVKKLFVLPDESFCIASREAETRLLSSIPSYMVPGLFLQLREVPMTPNGKVDRRRLREVCGLLMTGQLQQYIGRTKMVKRAPSNSTEHALHGIWARVLNRQPESFGVDDSFFRLGGDSISAMQVVAHSTAAGLKSSVAAIFQAKTIAQISNRTQQIQDATEWKVEKLNVPYDLSPIQQLFLKTAGDNYQHFNQSLFFRLAHYDQTQAHELESAIRRVVARHSMLRARFSYQSASAGWKQTITDNIDDSYLFQTHCIPSLDSAAASVILSNQRTLDIENGPLLVCDLFQVDQNGQLFLSLVAHHLVVDTVSWQIILADLEAYLTTETTPRAPALPFQTWSHLLSEHTAANLSPAKALPNYTHTPLDDYWGLNGKPNTWGDASEEVFSLSEQVTQNLLGRANNAFQTQPVELLHAAILQSFRQTFTDRPVPVIFNEGHGRESWDPDMDLTRTVGWFSTFWPSEVQVEPGDDILDAVRKVKDGRRQVAANGWKYFASRYLHRDGIAAYGTTDPMEISFNYHPGLPQDSASLLQYFPITKGELSNMPTKMPRFALVDVMADVSGTCLSFTFIFNRFMRHQPMIRKWIQNCKACLEFTASFLVQQATTFTLSDFPLLKYSYHELDAFVDQIVSPLNIDALEVEDAYPCTPVQEGMLLSQAKDPLQYFNRWYLGFHSRNGSAVDPSRLLRAWQQVLHRHPLLRTVFYANLSQSGSQGQLVLKQAPQDAYAIIPTNAVEPIKLLMGHRLPAIADLRPQNRLTICGASSGEAVCLLEISHTVVDGISRQILLRDLRMAYDGKLDPTPQLGYREYVEWIKAQNLNNSRAYWDDYLKLAEPCFLSKSPARQQVGVVDERRELHFTLSSQHLLRDFCSKFELTMANVFQLGWALVLRTYLNEVDACFGYMSSGRDAPIPDIDNTVGPFINMLVCFISPREGEHVLDLLRRTQAEFVLSLTHQHLSLAEKMKGVRQSGTVLFNTVMSVQKEIDYPSDASTLEFKDLGGDNPNEYDLSVNIGLLKNDNIDIALEYTTAFLSDEQAHNLGGAFQQALSSTMSGPQSSVTDLNIFGTLSRKRVADYNAQAPLPVEECIHDLIHKRCIAQPSAPAICAWDGDFTYAQLDKLSAVLAVELMQRGVGPDFFVPLCFEKSRWTPVALLAVIKSGGTFVLLDPSYPLARLQSICQETNSSLILASPNNEGLAATLGQDVIVVGDESSLWRNETTTIIPSRTFEPSNGLFVVFTSGSTGKPKGFVIEHRSFATFVRAHIAAHQLNTNSRVLQFASYAFDVSIMEHLSTLIAGGCICVASASQREDDFASVVANYKVNWAFLTPAMCRIMDPSKFKTLKTLLIGGDAITSKELALWRSHVDFYLCYGPSETSIMCSTTKPVTAEMNDGRNLGHVFACNAWIVSPENHDELLPVGAVGELLIEGPIVARGYLNDPIRTAAAFISAPKWRSSFPNTGSNPFYKSGDLVRYTDGGELQFVARKDFMVKLRGQRIELSEVEQHLSSAFPAASDAIAEIVTPAGGHPTLVAFVCVAREGAAEKAESKRNTLKEKMLLKADEQFFLTAQAAEQELSKTVPAFMVPACFFPLRYVPRTTNNKTDRRQLREAVMSLTSDDLEAYNSLGGSKQQPSTEGELLLQQVWARVLNKSLKSIGVHDSFFRLGGDSISAMQVASQSSSGGMSITVADIFRCKTISQLNLVTKRGIPAIHVPEITNAPFSLSPIQKLFFQVSPQGHNHFNQDFSVRLTRLVSSEKVADAIHHLVRNHSMLRARFAQDSNGTWMQTIREDTAGSYHYQGHSTASLEAADSIFSSNEKMLDITNGPILTVNLFNIGDEQYLFLAAHHLVVDLVSWRVILGDLEDYFTTGTISTPPSLPFQTWCRLQEEYAVTNLDPEKDMLRNGAPKAPFGDYWGIAGKSNLLRDVARGGFVLDGPTTSSLLGEANEAMQTQPLELFQAAILHSFSEIFRDRPTPAIWNEGHGREPWASNIDVSRTVGWFTTLWPLYIPSTTSGLSDVVRQTKDTRRNVPRNGWAHFASSLHPKAQELCQNDEKEILFNYLGQYQQLERSDSLFQAAVRPGTSEIAGDMERFALLEISVSLKDSRLHIDFLYNKYAAQNRPIHEWIVSCEQSLKSLALELPSQPRKFTLSDFPLIPSTYYTLEAFVTSKLPKYNISSTEVEDMYPCSPIQRGILLSQAKDDKLYQSQIIWKVRAHGSSLPIDLGRVIDAWRLVIARHTILRTVFVKSASDADLVDQVVLKSTPADVCEIPSETEVSLLRHFSEQRQLRFAPGKLPYLFSVAQTLAGDVLCSLEINHAIFDGTTKQILLHEFQLAYEENVPSAPPVPYQEYIAYLSSISESSNKAYWATYLDGVAPCLFPTMASISQDVEYHDMRSISVDVGSASNLRSLCDGHHLTLSNLFQVAWGLVLKAYVGSDSICFGYLNSGRDIPIPNVEHAMGPFISMLISHMTLPGTALLIDTMRANQAAYIDGMEHQHYALTDMIRLANLPAGGSLFNTAMSLQVTRESDKESPSSVSVEVVGGEDPAEYDLTVNIVVGVDRIDVSLTYWKSTLAEETVQNIADTFRQAIHAICTNIEGPISDVRMLGQTGRKTLQAWNQNIPTPVHSRLEDLIHRRCLTMADMPAVCSWDGDFTYRKIDDLSSKLAVYLGQYDIRPDSFVPICFEKSRWTTIAMLAVVKAGGAFCLLDPSQPSQRLLEICELADATVIISSERQSKMAATFAESIVVVGDSENRWADNFSKTSQIDTSKVTVSQEDALFAVFTSGSTGKPKGVIITHRAFITSATVHSRALHLDETSRVLQFASYAFDASVAENFTTLIVGGTVCVPSDIERNELPGAVARMGVNWAFFTPSMARILNPADLPSLRVVIVGGELISQQDLQAWRNSVDLYLAYGPSECSVFCAATEKVSSTTSGRNLGFSFGCRSWIVDQHNHLAPIGAIGELLIEGPNVARGYLKNPEKTKESFIQSPPWLEELPGGKSYPVYKTGDLVKYNQDGSLYYISRKDTQVKLRGQRLELGEVEHHGMVPFFP</sequence>
<dbReference type="Pfam" id="PF00550">
    <property type="entry name" value="PP-binding"/>
    <property type="match status" value="4"/>
</dbReference>
<dbReference type="InterPro" id="IPR000873">
    <property type="entry name" value="AMP-dep_synth/lig_dom"/>
</dbReference>
<dbReference type="InterPro" id="IPR009081">
    <property type="entry name" value="PP-bd_ACP"/>
</dbReference>
<feature type="compositionally biased region" description="Low complexity" evidence="5">
    <location>
        <begin position="489"/>
        <end position="499"/>
    </location>
</feature>
<dbReference type="CDD" id="cd19542">
    <property type="entry name" value="CT_NRPS-like"/>
    <property type="match status" value="2"/>
</dbReference>
<dbReference type="InterPro" id="IPR020845">
    <property type="entry name" value="AMP-binding_CS"/>
</dbReference>
<feature type="domain" description="Carrier" evidence="6">
    <location>
        <begin position="2727"/>
        <end position="2803"/>
    </location>
</feature>
<dbReference type="Gene3D" id="3.40.50.12780">
    <property type="entry name" value="N-terminal domain of ligase-like"/>
    <property type="match status" value="5"/>
</dbReference>
<keyword evidence="8" id="KW-1185">Reference proteome</keyword>
<dbReference type="GO" id="GO:0016874">
    <property type="term" value="F:ligase activity"/>
    <property type="evidence" value="ECO:0007669"/>
    <property type="project" value="UniProtKB-KW"/>
</dbReference>
<feature type="region of interest" description="Disordered" evidence="5">
    <location>
        <begin position="477"/>
        <end position="500"/>
    </location>
</feature>
<dbReference type="SMART" id="SM00823">
    <property type="entry name" value="PKS_PP"/>
    <property type="match status" value="3"/>
</dbReference>
<feature type="domain" description="Carrier" evidence="6">
    <location>
        <begin position="4269"/>
        <end position="4345"/>
    </location>
</feature>
<dbReference type="PANTHER" id="PTHR45527">
    <property type="entry name" value="NONRIBOSOMAL PEPTIDE SYNTHETASE"/>
    <property type="match status" value="1"/>
</dbReference>
<evidence type="ECO:0000259" key="6">
    <source>
        <dbReference type="PROSITE" id="PS50075"/>
    </source>
</evidence>
<dbReference type="InterPro" id="IPR023213">
    <property type="entry name" value="CAT-like_dom_sf"/>
</dbReference>
<dbReference type="EMBL" id="QGMK01000039">
    <property type="protein sequence ID" value="TVY84983.1"/>
    <property type="molecule type" value="Genomic_DNA"/>
</dbReference>
<feature type="domain" description="Carrier" evidence="6">
    <location>
        <begin position="1644"/>
        <end position="1720"/>
    </location>
</feature>
<dbReference type="CDD" id="cd19534">
    <property type="entry name" value="E_NRPS"/>
    <property type="match status" value="2"/>
</dbReference>
<dbReference type="PANTHER" id="PTHR45527:SF3">
    <property type="entry name" value="SIDEROPHORE SYNTHETASE (EUROFUNG)"/>
    <property type="match status" value="1"/>
</dbReference>
<dbReference type="Gene3D" id="3.30.559.10">
    <property type="entry name" value="Chloramphenicol acetyltransferase-like domain"/>
    <property type="match status" value="6"/>
</dbReference>
<protein>
    <submittedName>
        <fullName evidence="7">Nonribosomal peptide synthetase</fullName>
    </submittedName>
</protein>
<dbReference type="Pfam" id="PF00501">
    <property type="entry name" value="AMP-binding"/>
    <property type="match status" value="5"/>
</dbReference>
<dbReference type="GO" id="GO:0031177">
    <property type="term" value="F:phosphopantetheine binding"/>
    <property type="evidence" value="ECO:0007669"/>
    <property type="project" value="InterPro"/>
</dbReference>
<dbReference type="CDD" id="cd19545">
    <property type="entry name" value="FUM14_C_NRPS-like"/>
    <property type="match status" value="2"/>
</dbReference>
<dbReference type="InterPro" id="IPR001242">
    <property type="entry name" value="Condensation_dom"/>
</dbReference>
<dbReference type="NCBIfam" id="NF003417">
    <property type="entry name" value="PRK04813.1"/>
    <property type="match status" value="6"/>
</dbReference>
<gene>
    <name evidence="7" type="primary">vlmS_2</name>
    <name evidence="7" type="ORF">LSUE1_G003830</name>
</gene>